<dbReference type="EMBL" id="CAEZTS010000112">
    <property type="protein sequence ID" value="CAB4584418.1"/>
    <property type="molecule type" value="Genomic_DNA"/>
</dbReference>
<name>A0A6J6FJ08_9ZZZZ</name>
<feature type="transmembrane region" description="Helical" evidence="6">
    <location>
        <begin position="328"/>
        <end position="349"/>
    </location>
</feature>
<dbReference type="GO" id="GO:0005886">
    <property type="term" value="C:plasma membrane"/>
    <property type="evidence" value="ECO:0007669"/>
    <property type="project" value="UniProtKB-SubCell"/>
</dbReference>
<evidence type="ECO:0000256" key="5">
    <source>
        <dbReference type="ARBA" id="ARBA00023136"/>
    </source>
</evidence>
<feature type="transmembrane region" description="Helical" evidence="6">
    <location>
        <begin position="193"/>
        <end position="210"/>
    </location>
</feature>
<protein>
    <submittedName>
        <fullName evidence="7">Unannotated protein</fullName>
    </submittedName>
</protein>
<evidence type="ECO:0000256" key="4">
    <source>
        <dbReference type="ARBA" id="ARBA00022989"/>
    </source>
</evidence>
<evidence type="ECO:0000256" key="6">
    <source>
        <dbReference type="SAM" id="Phobius"/>
    </source>
</evidence>
<dbReference type="NCBIfam" id="TIGR00773">
    <property type="entry name" value="NhaA"/>
    <property type="match status" value="1"/>
</dbReference>
<dbReference type="GO" id="GO:0006885">
    <property type="term" value="P:regulation of pH"/>
    <property type="evidence" value="ECO:0007669"/>
    <property type="project" value="InterPro"/>
</dbReference>
<keyword evidence="5 6" id="KW-0472">Membrane</keyword>
<feature type="transmembrane region" description="Helical" evidence="6">
    <location>
        <begin position="107"/>
        <end position="129"/>
    </location>
</feature>
<evidence type="ECO:0000256" key="3">
    <source>
        <dbReference type="ARBA" id="ARBA00022692"/>
    </source>
</evidence>
<dbReference type="HAMAP" id="MF_01844">
    <property type="entry name" value="NhaA"/>
    <property type="match status" value="1"/>
</dbReference>
<dbReference type="AlphaFoldDB" id="A0A6J6FJ08"/>
<evidence type="ECO:0000256" key="1">
    <source>
        <dbReference type="ARBA" id="ARBA00004429"/>
    </source>
</evidence>
<dbReference type="Gene3D" id="1.20.1530.10">
    <property type="entry name" value="Na+/H+ antiporter like domain"/>
    <property type="match status" value="1"/>
</dbReference>
<dbReference type="InterPro" id="IPR023171">
    <property type="entry name" value="Na/H_antiporter_dom_sf"/>
</dbReference>
<proteinExistence type="inferred from homology"/>
<reference evidence="7" key="1">
    <citation type="submission" date="2020-05" db="EMBL/GenBank/DDBJ databases">
        <authorList>
            <person name="Chiriac C."/>
            <person name="Salcher M."/>
            <person name="Ghai R."/>
            <person name="Kavagutti S V."/>
        </authorList>
    </citation>
    <scope>NUCLEOTIDE SEQUENCE</scope>
</reference>
<feature type="transmembrane region" description="Helical" evidence="6">
    <location>
        <begin position="298"/>
        <end position="316"/>
    </location>
</feature>
<feature type="transmembrane region" description="Helical" evidence="6">
    <location>
        <begin position="403"/>
        <end position="422"/>
    </location>
</feature>
<organism evidence="7">
    <name type="scientific">freshwater metagenome</name>
    <dbReference type="NCBI Taxonomy" id="449393"/>
    <lineage>
        <taxon>unclassified sequences</taxon>
        <taxon>metagenomes</taxon>
        <taxon>ecological metagenomes</taxon>
    </lineage>
</organism>
<feature type="transmembrane region" description="Helical" evidence="6">
    <location>
        <begin position="75"/>
        <end position="95"/>
    </location>
</feature>
<feature type="transmembrane region" description="Helical" evidence="6">
    <location>
        <begin position="167"/>
        <end position="187"/>
    </location>
</feature>
<keyword evidence="4 6" id="KW-1133">Transmembrane helix</keyword>
<keyword evidence="2" id="KW-1003">Cell membrane</keyword>
<dbReference type="PANTHER" id="PTHR30341">
    <property type="entry name" value="SODIUM ION/PROTON ANTIPORTER NHAA-RELATED"/>
    <property type="match status" value="1"/>
</dbReference>
<feature type="transmembrane region" description="Helical" evidence="6">
    <location>
        <begin position="135"/>
        <end position="155"/>
    </location>
</feature>
<dbReference type="PANTHER" id="PTHR30341:SF0">
    <property type="entry name" value="NA(+)_H(+) ANTIPORTER NHAA"/>
    <property type="match status" value="1"/>
</dbReference>
<dbReference type="InterPro" id="IPR004670">
    <property type="entry name" value="NhaA"/>
</dbReference>
<keyword evidence="3 6" id="KW-0812">Transmembrane</keyword>
<feature type="transmembrane region" description="Helical" evidence="6">
    <location>
        <begin position="369"/>
        <end position="391"/>
    </location>
</feature>
<accession>A0A6J6FJ08</accession>
<comment type="subcellular location">
    <subcellularLocation>
        <location evidence="1">Cell inner membrane</location>
        <topology evidence="1">Multi-pass membrane protein</topology>
    </subcellularLocation>
</comment>
<sequence length="432" mass="45032">MKHASNTSGSPSLRRISPLRDFLSKETAGAALLCAGAVIALLWANSPWSSSYEDLWSTRVVMSFGDFTMDLDLRHWVNDGLMAIFFLVVGLEIKREVTEGHLATRRAALLPVMAAVGGMVVPALIYLAVAGDVAARGWAIPVATDIALAVGVLSVAGSRVPSPLRAFLLGLAIVDDIGAIIIIAVVYSTGVTFGWLTAAVVGVLATLVVRRAGVQSVPVYVLVGVVVWLGLYRGGVHPTLAGVVMGLIAPVTPRRGHDYVDVEERPDLVESHGESLESDGSRDSVSVVEWLLHVLHPWTSFVIVPIFALANSGLPVSVDGFRDAAGSAVTWGVFLGLVIGKPLGIFVSTRLAVRSGLAEAPRGVTTRHILGAGTAAGIGFTVALFITKLALPEGPDQANAKLAILLASVVSAMLSIALLMGSSSKGDTVDGS</sequence>
<evidence type="ECO:0000313" key="7">
    <source>
        <dbReference type="EMBL" id="CAB4584418.1"/>
    </source>
</evidence>
<dbReference type="GO" id="GO:0015385">
    <property type="term" value="F:sodium:proton antiporter activity"/>
    <property type="evidence" value="ECO:0007669"/>
    <property type="project" value="TreeGrafter"/>
</dbReference>
<evidence type="ECO:0000256" key="2">
    <source>
        <dbReference type="ARBA" id="ARBA00022475"/>
    </source>
</evidence>
<gene>
    <name evidence="7" type="ORF">UFOPK1722_01250</name>
</gene>
<dbReference type="Pfam" id="PF06965">
    <property type="entry name" value="Na_H_antiport_1"/>
    <property type="match status" value="1"/>
</dbReference>
<feature type="transmembrane region" description="Helical" evidence="6">
    <location>
        <begin position="217"/>
        <end position="235"/>
    </location>
</feature>